<accession>A0A5R8Q9P9</accession>
<proteinExistence type="predicted"/>
<dbReference type="Proteomes" id="UP000306912">
    <property type="component" value="Unassembled WGS sequence"/>
</dbReference>
<keyword evidence="2" id="KW-1185">Reference proteome</keyword>
<organism evidence="1 2">
    <name type="scientific">Culicoidibacter larvae</name>
    <dbReference type="NCBI Taxonomy" id="2579976"/>
    <lineage>
        <taxon>Bacteria</taxon>
        <taxon>Bacillati</taxon>
        <taxon>Bacillota</taxon>
        <taxon>Culicoidibacteria</taxon>
        <taxon>Culicoidibacterales</taxon>
        <taxon>Culicoidibacteraceae</taxon>
        <taxon>Culicoidibacter</taxon>
    </lineage>
</organism>
<dbReference type="AlphaFoldDB" id="A0A5R8Q9P9"/>
<evidence type="ECO:0000313" key="1">
    <source>
        <dbReference type="EMBL" id="TLG72089.1"/>
    </source>
</evidence>
<dbReference type="InParanoid" id="A0A5R8Q9P9"/>
<dbReference type="RefSeq" id="WP_138191818.1">
    <property type="nucleotide sequence ID" value="NZ_VBWP01000009.1"/>
</dbReference>
<sequence>MAKDVRNIFLDLCIEHEVTLYEFYFIKEYIEDQLSRKATIKKEPHNVGVTVQLGEKSVFEHAGGYCTTERTPAIQRPESD</sequence>
<reference evidence="1 2" key="1">
    <citation type="submission" date="2019-05" db="EMBL/GenBank/DDBJ databases">
        <title>Culicoidintestinum kansasii gen. nov., sp. nov. from the gastrointestinal tract of the biting midge, Culicoides sonorensis.</title>
        <authorList>
            <person name="Neupane S."/>
            <person name="Ghosh A."/>
            <person name="Gunther S."/>
            <person name="Martin K."/>
            <person name="Zurek L."/>
        </authorList>
    </citation>
    <scope>NUCLEOTIDE SEQUENCE [LARGE SCALE GENOMIC DNA]</scope>
    <source>
        <strain evidence="1 2">CS-1</strain>
    </source>
</reference>
<evidence type="ECO:0000313" key="2">
    <source>
        <dbReference type="Proteomes" id="UP000306912"/>
    </source>
</evidence>
<protein>
    <submittedName>
        <fullName evidence="1">Uncharacterized protein</fullName>
    </submittedName>
</protein>
<name>A0A5R8Q9P9_9FIRM</name>
<comment type="caution">
    <text evidence="1">The sequence shown here is derived from an EMBL/GenBank/DDBJ whole genome shotgun (WGS) entry which is preliminary data.</text>
</comment>
<dbReference type="EMBL" id="VBWP01000009">
    <property type="protein sequence ID" value="TLG72089.1"/>
    <property type="molecule type" value="Genomic_DNA"/>
</dbReference>
<gene>
    <name evidence="1" type="ORF">FEZ08_09660</name>
</gene>